<reference evidence="1 2" key="1">
    <citation type="submission" date="2022-08" db="EMBL/GenBank/DDBJ databases">
        <authorList>
            <person name="Zeman M."/>
            <person name="Kubasova T."/>
        </authorList>
    </citation>
    <scope>NUCLEOTIDE SEQUENCE [LARGE SCALE GENOMIC DNA]</scope>
    <source>
        <strain evidence="1 2">ET62</strain>
    </source>
</reference>
<gene>
    <name evidence="1" type="ORF">NW209_10375</name>
</gene>
<keyword evidence="2" id="KW-1185">Reference proteome</keyword>
<dbReference type="RefSeq" id="WP_239465382.1">
    <property type="nucleotide sequence ID" value="NZ_JANRHJ010000011.1"/>
</dbReference>
<protein>
    <submittedName>
        <fullName evidence="1">Uncharacterized protein</fullName>
    </submittedName>
</protein>
<dbReference type="EMBL" id="JANRHJ010000011">
    <property type="protein sequence ID" value="MCR8874415.1"/>
    <property type="molecule type" value="Genomic_DNA"/>
</dbReference>
<dbReference type="AlphaFoldDB" id="A0AAW5N878"/>
<sequence>MENKTEPRRAGMSESKQGYFEEELYCSGNSLLQNTLCGKKFEEIKSGYGDSEVCMGEMLASVPADGLTLEEAFYLYIRAMQWAEGDRFFRWTYDGKEERF</sequence>
<evidence type="ECO:0000313" key="2">
    <source>
        <dbReference type="Proteomes" id="UP001204579"/>
    </source>
</evidence>
<comment type="caution">
    <text evidence="1">The sequence shown here is derived from an EMBL/GenBank/DDBJ whole genome shotgun (WGS) entry which is preliminary data.</text>
</comment>
<organism evidence="1 2">
    <name type="scientific">Phocaeicola barnesiae</name>
    <dbReference type="NCBI Taxonomy" id="376804"/>
    <lineage>
        <taxon>Bacteria</taxon>
        <taxon>Pseudomonadati</taxon>
        <taxon>Bacteroidota</taxon>
        <taxon>Bacteroidia</taxon>
        <taxon>Bacteroidales</taxon>
        <taxon>Bacteroidaceae</taxon>
        <taxon>Phocaeicola</taxon>
    </lineage>
</organism>
<accession>A0AAW5N878</accession>
<proteinExistence type="predicted"/>
<name>A0AAW5N878_9BACT</name>
<evidence type="ECO:0000313" key="1">
    <source>
        <dbReference type="EMBL" id="MCR8874415.1"/>
    </source>
</evidence>
<dbReference type="Proteomes" id="UP001204579">
    <property type="component" value="Unassembled WGS sequence"/>
</dbReference>